<dbReference type="AlphaFoldDB" id="A0A1S2XF73"/>
<dbReference type="RefSeq" id="XP_004488430.1">
    <property type="nucleotide sequence ID" value="XM_004488373.3"/>
</dbReference>
<dbReference type="PaxDb" id="3827-XP_004488429.1"/>
<dbReference type="PANTHER" id="PTHR33914:SF18">
    <property type="entry name" value="DUF688 FAMILY PROTEIN"/>
    <property type="match status" value="1"/>
</dbReference>
<reference evidence="2" key="1">
    <citation type="journal article" date="2013" name="Nat. Biotechnol.">
        <title>Draft genome sequence of chickpea (Cicer arietinum) provides a resource for trait improvement.</title>
        <authorList>
            <person name="Varshney R.K."/>
            <person name="Song C."/>
            <person name="Saxena R.K."/>
            <person name="Azam S."/>
            <person name="Yu S."/>
            <person name="Sharpe A.G."/>
            <person name="Cannon S."/>
            <person name="Baek J."/>
            <person name="Rosen B.D."/>
            <person name="Tar'an B."/>
            <person name="Millan T."/>
            <person name="Zhang X."/>
            <person name="Ramsay L.D."/>
            <person name="Iwata A."/>
            <person name="Wang Y."/>
            <person name="Nelson W."/>
            <person name="Farmer A.D."/>
            <person name="Gaur P.M."/>
            <person name="Soderlund C."/>
            <person name="Penmetsa R.V."/>
            <person name="Xu C."/>
            <person name="Bharti A.K."/>
            <person name="He W."/>
            <person name="Winter P."/>
            <person name="Zhao S."/>
            <person name="Hane J.K."/>
            <person name="Carrasquilla-Garcia N."/>
            <person name="Condie J.A."/>
            <person name="Upadhyaya H.D."/>
            <person name="Luo M.C."/>
            <person name="Thudi M."/>
            <person name="Gowda C.L."/>
            <person name="Singh N.P."/>
            <person name="Lichtenzveig J."/>
            <person name="Gali K.K."/>
            <person name="Rubio J."/>
            <person name="Nadarajan N."/>
            <person name="Dolezel J."/>
            <person name="Bansal K.C."/>
            <person name="Xu X."/>
            <person name="Edwards D."/>
            <person name="Zhang G."/>
            <person name="Kahl G."/>
            <person name="Gil J."/>
            <person name="Singh K.B."/>
            <person name="Datta S.K."/>
            <person name="Jackson S.A."/>
            <person name="Wang J."/>
            <person name="Cook D.R."/>
        </authorList>
    </citation>
    <scope>NUCLEOTIDE SEQUENCE [LARGE SCALE GENOMIC DNA]</scope>
    <source>
        <strain evidence="2">cv. CDC Frontier</strain>
    </source>
</reference>
<evidence type="ECO:0000313" key="4">
    <source>
        <dbReference type="RefSeq" id="XP_012575400.1"/>
    </source>
</evidence>
<accession>A0A1S2XF73</accession>
<dbReference type="PANTHER" id="PTHR33914">
    <property type="entry name" value="18S PRE-RIBOSOMAL ASSEMBLY PROTEIN GAR2-LIKE PROTEIN"/>
    <property type="match status" value="1"/>
</dbReference>
<proteinExistence type="predicted"/>
<evidence type="ECO:0000313" key="2">
    <source>
        <dbReference type="Proteomes" id="UP000087171"/>
    </source>
</evidence>
<dbReference type="RefSeq" id="XP_012575400.1">
    <property type="nucleotide sequence ID" value="XM_012719946.2"/>
</dbReference>
<protein>
    <submittedName>
        <fullName evidence="3 4">Uncharacterized protein LOC101511379</fullName>
    </submittedName>
</protein>
<sequence length="329" mass="38327">MWSSRACCKKHSNLFHFEEQRNEDNKKKFHDRQKSNNFVIREVPIHKLFNVDHRTNNGSGDMSDFIKGKNFSKDINAIDYDIPELVVFIQEDHHQQYVKDICIDREVLPKFDKNRRSDLNVGNMEAMSMNSFVSQCASEQLSFKDAMKVHDFRNFMMKSEVDVDSRDKFSIDHHYTKNKRSLTLREAFKKESRSFENWKINSLLRTSGSRVEFPNSTDIVQVIDTNMYRPDISYLQSLKSSDKRQVDNPYEETSNSALESESGPTSYIGHAHTSSFASHQSNDSISSTHSFAFPILSVEWSGSPVRMMEADKSQSRKHRWKKICFPCCD</sequence>
<evidence type="ECO:0000313" key="3">
    <source>
        <dbReference type="RefSeq" id="XP_004488430.1"/>
    </source>
</evidence>
<dbReference type="OrthoDB" id="1300198at2759"/>
<keyword evidence="2" id="KW-1185">Reference proteome</keyword>
<dbReference type="RefSeq" id="XP_073224224.1">
    <property type="nucleotide sequence ID" value="XM_073368123.1"/>
</dbReference>
<reference evidence="3 4" key="2">
    <citation type="submission" date="2025-04" db="UniProtKB">
        <authorList>
            <consortium name="RefSeq"/>
        </authorList>
    </citation>
    <scope>IDENTIFICATION</scope>
    <source>
        <tissue evidence="3 4">Etiolated seedlings</tissue>
    </source>
</reference>
<dbReference type="KEGG" id="cam:101511379"/>
<name>A0A1S2XF73_CICAR</name>
<dbReference type="GO" id="GO:0009786">
    <property type="term" value="P:regulation of asymmetric cell division"/>
    <property type="evidence" value="ECO:0007669"/>
    <property type="project" value="InterPro"/>
</dbReference>
<dbReference type="eggNOG" id="ENOG502S4XA">
    <property type="taxonomic scope" value="Eukaryota"/>
</dbReference>
<dbReference type="GeneID" id="101511379"/>
<organism evidence="2 3">
    <name type="scientific">Cicer arietinum</name>
    <name type="common">Chickpea</name>
    <name type="synonym">Garbanzo</name>
    <dbReference type="NCBI Taxonomy" id="3827"/>
    <lineage>
        <taxon>Eukaryota</taxon>
        <taxon>Viridiplantae</taxon>
        <taxon>Streptophyta</taxon>
        <taxon>Embryophyta</taxon>
        <taxon>Tracheophyta</taxon>
        <taxon>Spermatophyta</taxon>
        <taxon>Magnoliopsida</taxon>
        <taxon>eudicotyledons</taxon>
        <taxon>Gunneridae</taxon>
        <taxon>Pentapetalae</taxon>
        <taxon>rosids</taxon>
        <taxon>fabids</taxon>
        <taxon>Fabales</taxon>
        <taxon>Fabaceae</taxon>
        <taxon>Papilionoideae</taxon>
        <taxon>50 kb inversion clade</taxon>
        <taxon>NPAAA clade</taxon>
        <taxon>Hologalegina</taxon>
        <taxon>IRL clade</taxon>
        <taxon>Cicereae</taxon>
        <taxon>Cicer</taxon>
    </lineage>
</organism>
<feature type="compositionally biased region" description="Polar residues" evidence="1">
    <location>
        <begin position="251"/>
        <end position="265"/>
    </location>
</feature>
<gene>
    <name evidence="3 4" type="primary">LOC101511379</name>
</gene>
<dbReference type="InterPro" id="IPR040378">
    <property type="entry name" value="BASL"/>
</dbReference>
<evidence type="ECO:0000256" key="1">
    <source>
        <dbReference type="SAM" id="MobiDB-lite"/>
    </source>
</evidence>
<dbReference type="Proteomes" id="UP000087171">
    <property type="component" value="Chromosome Ca1"/>
</dbReference>
<feature type="region of interest" description="Disordered" evidence="1">
    <location>
        <begin position="243"/>
        <end position="271"/>
    </location>
</feature>